<keyword evidence="1" id="KW-0472">Membrane</keyword>
<protein>
    <submittedName>
        <fullName evidence="2">Uncharacterized protein</fullName>
    </submittedName>
</protein>
<dbReference type="RefSeq" id="WP_130645771.1">
    <property type="nucleotide sequence ID" value="NZ_PGCL01000001.1"/>
</dbReference>
<dbReference type="OrthoDB" id="118053at2157"/>
<dbReference type="Proteomes" id="UP000292580">
    <property type="component" value="Unassembled WGS sequence"/>
</dbReference>
<accession>A0A483CV98</accession>
<keyword evidence="1" id="KW-0812">Transmembrane</keyword>
<keyword evidence="3" id="KW-1185">Reference proteome</keyword>
<dbReference type="EMBL" id="PGCL01000001">
    <property type="protein sequence ID" value="TAJ45417.1"/>
    <property type="molecule type" value="Genomic_DNA"/>
</dbReference>
<keyword evidence="1" id="KW-1133">Transmembrane helix</keyword>
<gene>
    <name evidence="2" type="ORF">CUJ86_01375</name>
</gene>
<evidence type="ECO:0000256" key="1">
    <source>
        <dbReference type="SAM" id="Phobius"/>
    </source>
</evidence>
<feature type="transmembrane region" description="Helical" evidence="1">
    <location>
        <begin position="247"/>
        <end position="267"/>
    </location>
</feature>
<name>A0A483CV98_9EURY</name>
<sequence length="270" mass="27055">MNHHHAILCLLIVAAVCSAPAGAVILEVTVTGVVEEVRPSENLIVASADATVGQEYGNETVRTVYEPLEPTVMIECAPPDPAALGVISAGDAVALTLLGGMNGPCIAIGKLQETASGDPVITDLVGDPAAMPVPLVGEYALTYEAEPDCANATGTVAPALSVNVSLYAEGMEVFEKTLLPGESFTWNGRNDGSAVNVTFIGGEASSASCPGSEGIVGPQAVATFIVAVTPPIGSDLTVPETTATPTAAPGLLALSGVAALAGAVLLLRRG</sequence>
<organism evidence="2 3">
    <name type="scientific">Methanofollis fontis</name>
    <dbReference type="NCBI Taxonomy" id="2052832"/>
    <lineage>
        <taxon>Archaea</taxon>
        <taxon>Methanobacteriati</taxon>
        <taxon>Methanobacteriota</taxon>
        <taxon>Stenosarchaea group</taxon>
        <taxon>Methanomicrobia</taxon>
        <taxon>Methanomicrobiales</taxon>
        <taxon>Methanomicrobiaceae</taxon>
        <taxon>Methanofollis</taxon>
    </lineage>
</organism>
<reference evidence="2 3" key="1">
    <citation type="submission" date="2017-11" db="EMBL/GenBank/DDBJ databases">
        <title>Isolation and Characterization of Methanofollis Species from Methane Seep Offshore SW Taiwan.</title>
        <authorList>
            <person name="Teng N.-H."/>
            <person name="Lai M.-C."/>
            <person name="Chen S.-C."/>
        </authorList>
    </citation>
    <scope>NUCLEOTIDE SEQUENCE [LARGE SCALE GENOMIC DNA]</scope>
    <source>
        <strain evidence="2 3">FWC-SCC2</strain>
    </source>
</reference>
<evidence type="ECO:0000313" key="3">
    <source>
        <dbReference type="Proteomes" id="UP000292580"/>
    </source>
</evidence>
<comment type="caution">
    <text evidence="2">The sequence shown here is derived from an EMBL/GenBank/DDBJ whole genome shotgun (WGS) entry which is preliminary data.</text>
</comment>
<dbReference type="AlphaFoldDB" id="A0A483CV98"/>
<proteinExistence type="predicted"/>
<evidence type="ECO:0000313" key="2">
    <source>
        <dbReference type="EMBL" id="TAJ45417.1"/>
    </source>
</evidence>